<feature type="repeat" description="ARM" evidence="7">
    <location>
        <begin position="546"/>
        <end position="588"/>
    </location>
</feature>
<dbReference type="EMBL" id="JAMFTS010000004">
    <property type="protein sequence ID" value="KAJ4758601.1"/>
    <property type="molecule type" value="Genomic_DNA"/>
</dbReference>
<dbReference type="InterPro" id="IPR045210">
    <property type="entry name" value="RING-Ubox_PUB"/>
</dbReference>
<dbReference type="SUPFAM" id="SSF57850">
    <property type="entry name" value="RING/U-box"/>
    <property type="match status" value="1"/>
</dbReference>
<dbReference type="InterPro" id="IPR057623">
    <property type="entry name" value="PUB12-19-like_N"/>
</dbReference>
<dbReference type="PANTHER" id="PTHR23315">
    <property type="entry name" value="U BOX DOMAIN-CONTAINING"/>
    <property type="match status" value="1"/>
</dbReference>
<dbReference type="GO" id="GO:0061630">
    <property type="term" value="F:ubiquitin protein ligase activity"/>
    <property type="evidence" value="ECO:0007669"/>
    <property type="project" value="UniProtKB-EC"/>
</dbReference>
<keyword evidence="6" id="KW-0833">Ubl conjugation pathway</keyword>
<dbReference type="Pfam" id="PF04564">
    <property type="entry name" value="U-box"/>
    <property type="match status" value="1"/>
</dbReference>
<dbReference type="GO" id="GO:0010029">
    <property type="term" value="P:regulation of seed germination"/>
    <property type="evidence" value="ECO:0007669"/>
    <property type="project" value="UniProtKB-ARBA"/>
</dbReference>
<dbReference type="SMART" id="SM00185">
    <property type="entry name" value="ARM"/>
    <property type="match status" value="3"/>
</dbReference>
<evidence type="ECO:0000256" key="2">
    <source>
        <dbReference type="ARBA" id="ARBA00004906"/>
    </source>
</evidence>
<dbReference type="InterPro" id="IPR011989">
    <property type="entry name" value="ARM-like"/>
</dbReference>
<dbReference type="Gene3D" id="3.30.40.10">
    <property type="entry name" value="Zinc/RING finger domain, C3HC4 (zinc finger)"/>
    <property type="match status" value="1"/>
</dbReference>
<evidence type="ECO:0000256" key="5">
    <source>
        <dbReference type="ARBA" id="ARBA00022737"/>
    </source>
</evidence>
<keyword evidence="4" id="KW-0808">Transferase</keyword>
<accession>A0AAV8CT80</accession>
<evidence type="ECO:0000256" key="1">
    <source>
        <dbReference type="ARBA" id="ARBA00000900"/>
    </source>
</evidence>
<dbReference type="PROSITE" id="PS50176">
    <property type="entry name" value="ARM_REPEAT"/>
    <property type="match status" value="2"/>
</dbReference>
<dbReference type="FunFam" id="3.30.40.10:FF:000442">
    <property type="entry name" value="RING-type E3 ubiquitin transferase"/>
    <property type="match status" value="1"/>
</dbReference>
<protein>
    <recommendedName>
        <fullName evidence="3">RING-type E3 ubiquitin transferase</fullName>
        <ecNumber evidence="3">2.3.2.27</ecNumber>
    </recommendedName>
</protein>
<dbReference type="PROSITE" id="PS51698">
    <property type="entry name" value="U_BOX"/>
    <property type="match status" value="1"/>
</dbReference>
<evidence type="ECO:0000313" key="10">
    <source>
        <dbReference type="Proteomes" id="UP001140206"/>
    </source>
</evidence>
<dbReference type="InterPro" id="IPR003613">
    <property type="entry name" value="Ubox_domain"/>
</dbReference>
<dbReference type="FunFam" id="1.25.10.10:FF:000485">
    <property type="entry name" value="RING-type E3 ubiquitin transferase"/>
    <property type="match status" value="1"/>
</dbReference>
<feature type="domain" description="U-box" evidence="8">
    <location>
        <begin position="276"/>
        <end position="350"/>
    </location>
</feature>
<keyword evidence="10" id="KW-1185">Reference proteome</keyword>
<comment type="catalytic activity">
    <reaction evidence="1">
        <text>S-ubiquitinyl-[E2 ubiquitin-conjugating enzyme]-L-cysteine + [acceptor protein]-L-lysine = [E2 ubiquitin-conjugating enzyme]-L-cysteine + N(6)-ubiquitinyl-[acceptor protein]-L-lysine.</text>
        <dbReference type="EC" id="2.3.2.27"/>
    </reaction>
</comment>
<dbReference type="CDD" id="cd16664">
    <property type="entry name" value="RING-Ubox_PUB"/>
    <property type="match status" value="1"/>
</dbReference>
<organism evidence="9 10">
    <name type="scientific">Rhynchospora pubera</name>
    <dbReference type="NCBI Taxonomy" id="906938"/>
    <lineage>
        <taxon>Eukaryota</taxon>
        <taxon>Viridiplantae</taxon>
        <taxon>Streptophyta</taxon>
        <taxon>Embryophyta</taxon>
        <taxon>Tracheophyta</taxon>
        <taxon>Spermatophyta</taxon>
        <taxon>Magnoliopsida</taxon>
        <taxon>Liliopsida</taxon>
        <taxon>Poales</taxon>
        <taxon>Cyperaceae</taxon>
        <taxon>Cyperoideae</taxon>
        <taxon>Rhynchosporeae</taxon>
        <taxon>Rhynchospora</taxon>
    </lineage>
</organism>
<sequence>MNHLPERKILSLPAVYPCEAISPDTLLSSLISLCHEILAKRVSGLYPIHRHRGAILEAIREVGLLSNFFEEVYECGFEDFPESAVVCLSELHFALQKLGFLLHDCSRKGARFWILMRSDLVLSEFRVQIRSIATALDVLPLEFINISPEAKELVRLLSMQAWTVEIELSKCDDLAIRTVRSVLNQFKRGINPDPVDLKRVLDHLQIQSWSDCDDELSFLEQELFSHIEEGHNNEVPFLGSLTGFMLYCRVVIFNSVDFKRVERKEPTTCATSIDWLSPDGLQCPISLELMTDPVTVSSGQTYDRASIKKWIKSGCLTCPVTGKMLTSTELVPNLAVRRLVEQYCRRNDILIAEPSTKHRRTVDKTDVPFCVASAGARRLAVSFLVCKLSKGGTQERRKAIYEMRKLSKSNNFHRACLVEADAVPWLLYVLSSSDPFIQDNAVAVLLNLSKHPSGRKSIFESGGIGLIIDIIKYGLKVEAKQNAAAVLFYLSSVEDYRVEIGKISEAVPTLVELLRNGMYRGKKNAAVSLFGLLESPENHPKVISAGAIPVLVSLLKCERSDIVYDSVAILEKIAERPEGTIQIIKSAVIAWVVDVLVSSTSRSGKEHCVSLLLFLCKNGGDTVVSQLGRMPSLMVELYRLVTEGTADAGKKARSILDLIHNHNEADYPVIVLPIQIHDRVIHAL</sequence>
<dbReference type="EC" id="2.3.2.27" evidence="3"/>
<evidence type="ECO:0000256" key="6">
    <source>
        <dbReference type="ARBA" id="ARBA00022786"/>
    </source>
</evidence>
<gene>
    <name evidence="9" type="ORF">LUZ62_068976</name>
</gene>
<dbReference type="InterPro" id="IPR016024">
    <property type="entry name" value="ARM-type_fold"/>
</dbReference>
<dbReference type="InterPro" id="IPR058678">
    <property type="entry name" value="ARM_PUB"/>
</dbReference>
<dbReference type="Proteomes" id="UP001140206">
    <property type="component" value="Chromosome 4"/>
</dbReference>
<dbReference type="SUPFAM" id="SSF48371">
    <property type="entry name" value="ARM repeat"/>
    <property type="match status" value="1"/>
</dbReference>
<comment type="caution">
    <text evidence="9">The sequence shown here is derived from an EMBL/GenBank/DDBJ whole genome shotgun (WGS) entry which is preliminary data.</text>
</comment>
<feature type="repeat" description="ARM" evidence="7">
    <location>
        <begin position="421"/>
        <end position="463"/>
    </location>
</feature>
<keyword evidence="5" id="KW-0677">Repeat</keyword>
<evidence type="ECO:0000313" key="9">
    <source>
        <dbReference type="EMBL" id="KAJ4758601.1"/>
    </source>
</evidence>
<dbReference type="PANTHER" id="PTHR23315:SF307">
    <property type="entry name" value="U-BOX DOMAIN-CONTAINING PROTEIN 19"/>
    <property type="match status" value="1"/>
</dbReference>
<dbReference type="InterPro" id="IPR000225">
    <property type="entry name" value="Armadillo"/>
</dbReference>
<evidence type="ECO:0000256" key="7">
    <source>
        <dbReference type="PROSITE-ProRule" id="PRU00259"/>
    </source>
</evidence>
<evidence type="ECO:0000259" key="8">
    <source>
        <dbReference type="PROSITE" id="PS51698"/>
    </source>
</evidence>
<dbReference type="Gene3D" id="1.25.10.10">
    <property type="entry name" value="Leucine-rich Repeat Variant"/>
    <property type="match status" value="1"/>
</dbReference>
<evidence type="ECO:0000256" key="4">
    <source>
        <dbReference type="ARBA" id="ARBA00022679"/>
    </source>
</evidence>
<comment type="pathway">
    <text evidence="2">Protein modification; protein ubiquitination.</text>
</comment>
<dbReference type="GO" id="GO:0016567">
    <property type="term" value="P:protein ubiquitination"/>
    <property type="evidence" value="ECO:0007669"/>
    <property type="project" value="InterPro"/>
</dbReference>
<reference evidence="9" key="1">
    <citation type="submission" date="2022-08" db="EMBL/GenBank/DDBJ databases">
        <authorList>
            <person name="Marques A."/>
        </authorList>
    </citation>
    <scope>NUCLEOTIDE SEQUENCE</scope>
    <source>
        <strain evidence="9">RhyPub2mFocal</strain>
        <tissue evidence="9">Leaves</tissue>
    </source>
</reference>
<dbReference type="AlphaFoldDB" id="A0AAV8CT80"/>
<name>A0AAV8CT80_9POAL</name>
<dbReference type="Pfam" id="PF25368">
    <property type="entry name" value="PUB10_N"/>
    <property type="match status" value="1"/>
</dbReference>
<dbReference type="Pfam" id="PF25598">
    <property type="entry name" value="ARM_PUB"/>
    <property type="match status" value="1"/>
</dbReference>
<dbReference type="SMART" id="SM00504">
    <property type="entry name" value="Ubox"/>
    <property type="match status" value="1"/>
</dbReference>
<dbReference type="InterPro" id="IPR013083">
    <property type="entry name" value="Znf_RING/FYVE/PHD"/>
</dbReference>
<proteinExistence type="predicted"/>
<evidence type="ECO:0000256" key="3">
    <source>
        <dbReference type="ARBA" id="ARBA00012483"/>
    </source>
</evidence>